<dbReference type="InterPro" id="IPR015915">
    <property type="entry name" value="Kelch-typ_b-propeller"/>
</dbReference>
<feature type="chain" id="PRO_5043361965" description="Galactose oxidase" evidence="1">
    <location>
        <begin position="20"/>
        <end position="303"/>
    </location>
</feature>
<proteinExistence type="predicted"/>
<dbReference type="SMART" id="SM00612">
    <property type="entry name" value="Kelch"/>
    <property type="match status" value="3"/>
</dbReference>
<dbReference type="Gene3D" id="2.120.10.80">
    <property type="entry name" value="Kelch-type beta propeller"/>
    <property type="match status" value="1"/>
</dbReference>
<protein>
    <recommendedName>
        <fullName evidence="4">Galactose oxidase</fullName>
    </recommendedName>
</protein>
<keyword evidence="3" id="KW-1185">Reference proteome</keyword>
<sequence>MKLSISRFLPLFLGSFSSASPPHHPPQKWQSLPSIPLNPRQEHVTLALSQKTIAVLGGIIPASSNSTGEVPFLTTPLLQLYSIPDRTWLATPSPAPVALNHPNGAVHNSKIYVLGGLSEIDSTVTWRASPSSFVYSPKSNTWSSLPPIPASHVPRGSAAMGVSSSGVIYLAGGMTALPLTPDGIQQSISDVAAFDTKTNEWIALHPAARNLPAPRDHAGAAVINNKFYVVGGRDKGQLNVRDTVFVLDLDKPEEGWKTKRSRMPTPRGGIAAAAVGDKIYTFGGEGDVTKDSGVFDQVEVTMF</sequence>
<dbReference type="PANTHER" id="PTHR45632">
    <property type="entry name" value="LD33804P"/>
    <property type="match status" value="1"/>
</dbReference>
<feature type="signal peptide" evidence="1">
    <location>
        <begin position="1"/>
        <end position="19"/>
    </location>
</feature>
<keyword evidence="1" id="KW-0732">Signal</keyword>
<dbReference type="InterPro" id="IPR006652">
    <property type="entry name" value="Kelch_1"/>
</dbReference>
<evidence type="ECO:0000313" key="3">
    <source>
        <dbReference type="Proteomes" id="UP001321749"/>
    </source>
</evidence>
<dbReference type="EMBL" id="MU864935">
    <property type="protein sequence ID" value="KAK4465998.1"/>
    <property type="molecule type" value="Genomic_DNA"/>
</dbReference>
<accession>A0AAV9I055</accession>
<evidence type="ECO:0000256" key="1">
    <source>
        <dbReference type="SAM" id="SignalP"/>
    </source>
</evidence>
<reference evidence="2" key="1">
    <citation type="journal article" date="2023" name="Mol. Phylogenet. Evol.">
        <title>Genome-scale phylogeny and comparative genomics of the fungal order Sordariales.</title>
        <authorList>
            <person name="Hensen N."/>
            <person name="Bonometti L."/>
            <person name="Westerberg I."/>
            <person name="Brannstrom I.O."/>
            <person name="Guillou S."/>
            <person name="Cros-Aarteil S."/>
            <person name="Calhoun S."/>
            <person name="Haridas S."/>
            <person name="Kuo A."/>
            <person name="Mondo S."/>
            <person name="Pangilinan J."/>
            <person name="Riley R."/>
            <person name="LaButti K."/>
            <person name="Andreopoulos B."/>
            <person name="Lipzen A."/>
            <person name="Chen C."/>
            <person name="Yan M."/>
            <person name="Daum C."/>
            <person name="Ng V."/>
            <person name="Clum A."/>
            <person name="Steindorff A."/>
            <person name="Ohm R.A."/>
            <person name="Martin F."/>
            <person name="Silar P."/>
            <person name="Natvig D.O."/>
            <person name="Lalanne C."/>
            <person name="Gautier V."/>
            <person name="Ament-Velasquez S.L."/>
            <person name="Kruys A."/>
            <person name="Hutchinson M.I."/>
            <person name="Powell A.J."/>
            <person name="Barry K."/>
            <person name="Miller A.N."/>
            <person name="Grigoriev I.V."/>
            <person name="Debuchy R."/>
            <person name="Gladieux P."/>
            <person name="Hiltunen Thoren M."/>
            <person name="Johannesson H."/>
        </authorList>
    </citation>
    <scope>NUCLEOTIDE SEQUENCE</scope>
    <source>
        <strain evidence="2">PSN324</strain>
    </source>
</reference>
<organism evidence="2 3">
    <name type="scientific">Cladorrhinum samala</name>
    <dbReference type="NCBI Taxonomy" id="585594"/>
    <lineage>
        <taxon>Eukaryota</taxon>
        <taxon>Fungi</taxon>
        <taxon>Dikarya</taxon>
        <taxon>Ascomycota</taxon>
        <taxon>Pezizomycotina</taxon>
        <taxon>Sordariomycetes</taxon>
        <taxon>Sordariomycetidae</taxon>
        <taxon>Sordariales</taxon>
        <taxon>Podosporaceae</taxon>
        <taxon>Cladorrhinum</taxon>
    </lineage>
</organism>
<evidence type="ECO:0008006" key="4">
    <source>
        <dbReference type="Google" id="ProtNLM"/>
    </source>
</evidence>
<gene>
    <name evidence="2" type="ORF">QBC42DRAFT_293830</name>
</gene>
<dbReference type="Pfam" id="PF24681">
    <property type="entry name" value="Kelch_KLHDC2_KLHL20_DRC7"/>
    <property type="match status" value="1"/>
</dbReference>
<dbReference type="AlphaFoldDB" id="A0AAV9I055"/>
<comment type="caution">
    <text evidence="2">The sequence shown here is derived from an EMBL/GenBank/DDBJ whole genome shotgun (WGS) entry which is preliminary data.</text>
</comment>
<reference evidence="2" key="2">
    <citation type="submission" date="2023-06" db="EMBL/GenBank/DDBJ databases">
        <authorList>
            <consortium name="Lawrence Berkeley National Laboratory"/>
            <person name="Mondo S.J."/>
            <person name="Hensen N."/>
            <person name="Bonometti L."/>
            <person name="Westerberg I."/>
            <person name="Brannstrom I.O."/>
            <person name="Guillou S."/>
            <person name="Cros-Aarteil S."/>
            <person name="Calhoun S."/>
            <person name="Haridas S."/>
            <person name="Kuo A."/>
            <person name="Pangilinan J."/>
            <person name="Riley R."/>
            <person name="Labutti K."/>
            <person name="Andreopoulos B."/>
            <person name="Lipzen A."/>
            <person name="Chen C."/>
            <person name="Yanf M."/>
            <person name="Daum C."/>
            <person name="Ng V."/>
            <person name="Clum A."/>
            <person name="Steindorff A."/>
            <person name="Ohm R."/>
            <person name="Martin F."/>
            <person name="Silar P."/>
            <person name="Natvig D."/>
            <person name="Lalanne C."/>
            <person name="Gautier V."/>
            <person name="Ament-Velasquez S.L."/>
            <person name="Kruys A."/>
            <person name="Hutchinson M.I."/>
            <person name="Powell A.J."/>
            <person name="Barry K."/>
            <person name="Miller A.N."/>
            <person name="Grigoriev I.V."/>
            <person name="Debuchy R."/>
            <person name="Gladieux P."/>
            <person name="Thoren M.H."/>
            <person name="Johannesson H."/>
        </authorList>
    </citation>
    <scope>NUCLEOTIDE SEQUENCE</scope>
    <source>
        <strain evidence="2">PSN324</strain>
    </source>
</reference>
<dbReference type="SUPFAM" id="SSF117281">
    <property type="entry name" value="Kelch motif"/>
    <property type="match status" value="1"/>
</dbReference>
<name>A0AAV9I055_9PEZI</name>
<evidence type="ECO:0000313" key="2">
    <source>
        <dbReference type="EMBL" id="KAK4465998.1"/>
    </source>
</evidence>
<dbReference type="Proteomes" id="UP001321749">
    <property type="component" value="Unassembled WGS sequence"/>
</dbReference>